<reference evidence="5 6" key="1">
    <citation type="submission" date="2019-07" db="EMBL/GenBank/DDBJ databases">
        <title>New species of Amycolatopsis and Streptomyces.</title>
        <authorList>
            <person name="Duangmal K."/>
            <person name="Teo W.F.A."/>
            <person name="Lipun K."/>
        </authorList>
    </citation>
    <scope>NUCLEOTIDE SEQUENCE [LARGE SCALE GENOMIC DNA]</scope>
    <source>
        <strain evidence="5 6">NBRC 106415</strain>
    </source>
</reference>
<feature type="repeat" description="TPR" evidence="3">
    <location>
        <begin position="554"/>
        <end position="587"/>
    </location>
</feature>
<comment type="caution">
    <text evidence="5">The sequence shown here is derived from an EMBL/GenBank/DDBJ whole genome shotgun (WGS) entry which is preliminary data.</text>
</comment>
<gene>
    <name evidence="5" type="ORF">FNH08_07820</name>
</gene>
<accession>A0A5N8XEU9</accession>
<keyword evidence="1" id="KW-0677">Repeat</keyword>
<keyword evidence="6" id="KW-1185">Reference proteome</keyword>
<evidence type="ECO:0000256" key="4">
    <source>
        <dbReference type="SAM" id="MobiDB-lite"/>
    </source>
</evidence>
<feature type="repeat" description="TPR" evidence="3">
    <location>
        <begin position="724"/>
        <end position="757"/>
    </location>
</feature>
<dbReference type="InterPro" id="IPR050498">
    <property type="entry name" value="Ycf3"/>
</dbReference>
<name>A0A5N8XEU9_9ACTN</name>
<dbReference type="AlphaFoldDB" id="A0A5N8XEU9"/>
<feature type="non-terminal residue" evidence="5">
    <location>
        <position position="1"/>
    </location>
</feature>
<dbReference type="Gene3D" id="1.25.40.10">
    <property type="entry name" value="Tetratricopeptide repeat domain"/>
    <property type="match status" value="5"/>
</dbReference>
<dbReference type="InterPro" id="IPR027417">
    <property type="entry name" value="P-loop_NTPase"/>
</dbReference>
<evidence type="ECO:0000256" key="1">
    <source>
        <dbReference type="ARBA" id="ARBA00022737"/>
    </source>
</evidence>
<dbReference type="PANTHER" id="PTHR44858">
    <property type="entry name" value="TETRATRICOPEPTIDE REPEAT PROTEIN 6"/>
    <property type="match status" value="1"/>
</dbReference>
<feature type="repeat" description="TPR" evidence="3">
    <location>
        <begin position="928"/>
        <end position="961"/>
    </location>
</feature>
<dbReference type="Proteomes" id="UP000400924">
    <property type="component" value="Unassembled WGS sequence"/>
</dbReference>
<keyword evidence="2 3" id="KW-0802">TPR repeat</keyword>
<dbReference type="SUPFAM" id="SSF52540">
    <property type="entry name" value="P-loop containing nucleoside triphosphate hydrolases"/>
    <property type="match status" value="1"/>
</dbReference>
<feature type="repeat" description="TPR" evidence="3">
    <location>
        <begin position="758"/>
        <end position="791"/>
    </location>
</feature>
<feature type="repeat" description="TPR" evidence="3">
    <location>
        <begin position="792"/>
        <end position="825"/>
    </location>
</feature>
<evidence type="ECO:0000313" key="5">
    <source>
        <dbReference type="EMBL" id="MPY57085.1"/>
    </source>
</evidence>
<dbReference type="SMART" id="SM00028">
    <property type="entry name" value="TPR"/>
    <property type="match status" value="14"/>
</dbReference>
<dbReference type="Pfam" id="PF13432">
    <property type="entry name" value="TPR_16"/>
    <property type="match status" value="5"/>
</dbReference>
<feature type="region of interest" description="Disordered" evidence="4">
    <location>
        <begin position="62"/>
        <end position="81"/>
    </location>
</feature>
<feature type="repeat" description="TPR" evidence="3">
    <location>
        <begin position="894"/>
        <end position="927"/>
    </location>
</feature>
<proteinExistence type="predicted"/>
<feature type="repeat" description="TPR" evidence="3">
    <location>
        <begin position="690"/>
        <end position="723"/>
    </location>
</feature>
<dbReference type="EMBL" id="VJZC01000032">
    <property type="protein sequence ID" value="MPY57085.1"/>
    <property type="molecule type" value="Genomic_DNA"/>
</dbReference>
<dbReference type="InterPro" id="IPR011990">
    <property type="entry name" value="TPR-like_helical_dom_sf"/>
</dbReference>
<evidence type="ECO:0000313" key="6">
    <source>
        <dbReference type="Proteomes" id="UP000400924"/>
    </source>
</evidence>
<dbReference type="SUPFAM" id="SSF48452">
    <property type="entry name" value="TPR-like"/>
    <property type="match status" value="2"/>
</dbReference>
<feature type="repeat" description="TPR" evidence="3">
    <location>
        <begin position="520"/>
        <end position="553"/>
    </location>
</feature>
<dbReference type="GO" id="GO:0046813">
    <property type="term" value="P:receptor-mediated virion attachment to host cell"/>
    <property type="evidence" value="ECO:0007669"/>
    <property type="project" value="TreeGrafter"/>
</dbReference>
<dbReference type="RefSeq" id="WP_152770584.1">
    <property type="nucleotide sequence ID" value="NZ_VJZC01000032.1"/>
</dbReference>
<organism evidence="5 6">
    <name type="scientific">Streptomyces spongiae</name>
    <dbReference type="NCBI Taxonomy" id="565072"/>
    <lineage>
        <taxon>Bacteria</taxon>
        <taxon>Bacillati</taxon>
        <taxon>Actinomycetota</taxon>
        <taxon>Actinomycetes</taxon>
        <taxon>Kitasatosporales</taxon>
        <taxon>Streptomycetaceae</taxon>
        <taxon>Streptomyces</taxon>
    </lineage>
</organism>
<dbReference type="PANTHER" id="PTHR44858:SF1">
    <property type="entry name" value="UDP-N-ACETYLGLUCOSAMINE--PEPTIDE N-ACETYLGLUCOSAMINYLTRANSFERASE SPINDLY-RELATED"/>
    <property type="match status" value="1"/>
</dbReference>
<feature type="repeat" description="TPR" evidence="3">
    <location>
        <begin position="588"/>
        <end position="621"/>
    </location>
</feature>
<dbReference type="GO" id="GO:0009279">
    <property type="term" value="C:cell outer membrane"/>
    <property type="evidence" value="ECO:0007669"/>
    <property type="project" value="TreeGrafter"/>
</dbReference>
<feature type="repeat" description="TPR" evidence="3">
    <location>
        <begin position="486"/>
        <end position="519"/>
    </location>
</feature>
<sequence>VGGVGKSTLLRQWQEAARRAGAATAVVDENDVHGVQQALTELARQLAEQAGPLKEFDKAAEQYRREQEAAAEPVPGQSEASVSSRVVTQAALGGVATVIPGAGAVTTMVNPDAAAEGLDRLRAGVRARGRRGRAGDTAVNRAFVSELDRLSGRYPWVVLFLDTWEQTGRYLDGWLRDLLEDTFGPLPANVIVVLAGRDELAEREWAPLRALVADVPLDVFTDAETRALLAVRGVTEPDVVEAVVQLSMGLPLFVELMAFNRPGTAEAVDADGDSVDRAVKRFMEGIRDDEHQQSVLACALAPQLNEDIFAAAVPPRARGLWGWLCEQPFVSGRGDFKQYHAVVRASMVRQQRTHSPQGWTTVHLQLAGAHTAWRTDAEQGVPEARRWGDPRWRRHLLDEMYHRLCAHPAVHLPAALEQAVHAAGRDNTEVLQQWNHSFAQAARDTADPALLSWAERLREAAAGTEPNVAVLTALLTHGRLDTAARAWAHAHRGWHLYLADRDDEAMTELDRAVSLDPRNARPWAYRGEVHSWHGRTDQAVSDLTTALDLDPTYAWALAVRGGAHRQAGRFDEAVADLTAALDLDPTLAWALVSRGRAHHSASRFDEAVADFTAALVLNPTYAWALAQRGITHRSADRHDQAVADLTAALELNPTYAWALAERGVAHQQAGRYEEAVTDLTAAADLDPPYAWALAQRGETHRLTGRFDEAVADFTAALDINPVYAWALAQRGEAHREAGRFDEAVADFTAALALKPTWDWVLAWRGQAHRQAGRLDEAVADLSAAVELDPAYGWALAERGEAHRQAGRFDEAVADFTAALALDPVYDWALLRRGEAHREAGRFDEAVADFTAVLELDPGSRWALAWRGQAHRQAGRPDVAVTDLTAALHLSPTYVWALVERGEVHRQAGRLDEAVADLTAALELEPTRAGALGARGAARREAGQYAQAREDLEQALVHDPDDVVLLFEKAMLDTVTSGLAACVEQWTDLIARPAEHEELDEVEIRFLELFRVLLLERDEPVTEATEAFLDRGPDASFVMDLLHYLAELSAMNGEPADRAEQCRRLVVARTAA</sequence>
<protein>
    <submittedName>
        <fullName evidence="5">Tetratricopeptide repeat protein</fullName>
    </submittedName>
</protein>
<feature type="repeat" description="TPR" evidence="3">
    <location>
        <begin position="826"/>
        <end position="859"/>
    </location>
</feature>
<dbReference type="OrthoDB" id="9814944at2"/>
<evidence type="ECO:0000256" key="3">
    <source>
        <dbReference type="PROSITE-ProRule" id="PRU00339"/>
    </source>
</evidence>
<dbReference type="InterPro" id="IPR019734">
    <property type="entry name" value="TPR_rpt"/>
</dbReference>
<feature type="repeat" description="TPR" evidence="3">
    <location>
        <begin position="656"/>
        <end position="689"/>
    </location>
</feature>
<feature type="repeat" description="TPR" evidence="3">
    <location>
        <begin position="622"/>
        <end position="655"/>
    </location>
</feature>
<dbReference type="PROSITE" id="PS50005">
    <property type="entry name" value="TPR"/>
    <property type="match status" value="13"/>
</dbReference>
<evidence type="ECO:0000256" key="2">
    <source>
        <dbReference type="ARBA" id="ARBA00022803"/>
    </source>
</evidence>